<comment type="caution">
    <text evidence="1">The sequence shown here is derived from an EMBL/GenBank/DDBJ whole genome shotgun (WGS) entry which is preliminary data.</text>
</comment>
<keyword evidence="2" id="KW-1185">Reference proteome</keyword>
<sequence length="254" mass="29645">MSSRGTDRVNNAEAALPWPNKAFKILTLTDLPTRPSFQPLAEPQVYQVHEMMWFLGRRLNETARSVRRELTRNSTGIDYRHHRPMKGTDDERAVRAIFKLQTRSDANAIFKAIIRTNLDVLKHLKRICDEEEEAPRKEFFELVCLGLNPREVIDDGAFNDRYGEVARRWKEHNEWRKIMQDEILLSWIAGKRVDIAARASNLVAGEEQFEEVLEDYNVLREEMARLVLKITAATGGKDFVSRHKNELWDVVEER</sequence>
<name>A0AAV9QEN0_9PEZI</name>
<gene>
    <name evidence="1" type="ORF">LTR25_001988</name>
</gene>
<proteinExistence type="predicted"/>
<protein>
    <submittedName>
        <fullName evidence="1">Uncharacterized protein</fullName>
    </submittedName>
</protein>
<dbReference type="AlphaFoldDB" id="A0AAV9QEN0"/>
<evidence type="ECO:0000313" key="1">
    <source>
        <dbReference type="EMBL" id="KAK5542103.1"/>
    </source>
</evidence>
<dbReference type="EMBL" id="JAXLQG010000003">
    <property type="protein sequence ID" value="KAK5542103.1"/>
    <property type="molecule type" value="Genomic_DNA"/>
</dbReference>
<organism evidence="1 2">
    <name type="scientific">Vermiconidia calcicola</name>
    <dbReference type="NCBI Taxonomy" id="1690605"/>
    <lineage>
        <taxon>Eukaryota</taxon>
        <taxon>Fungi</taxon>
        <taxon>Dikarya</taxon>
        <taxon>Ascomycota</taxon>
        <taxon>Pezizomycotina</taxon>
        <taxon>Dothideomycetes</taxon>
        <taxon>Dothideomycetidae</taxon>
        <taxon>Mycosphaerellales</taxon>
        <taxon>Extremaceae</taxon>
        <taxon>Vermiconidia</taxon>
    </lineage>
</organism>
<reference evidence="1 2" key="1">
    <citation type="submission" date="2023-06" db="EMBL/GenBank/DDBJ databases">
        <title>Black Yeasts Isolated from many extreme environments.</title>
        <authorList>
            <person name="Coleine C."/>
            <person name="Stajich J.E."/>
            <person name="Selbmann L."/>
        </authorList>
    </citation>
    <scope>NUCLEOTIDE SEQUENCE [LARGE SCALE GENOMIC DNA]</scope>
    <source>
        <strain evidence="1 2">CCFEE 5887</strain>
    </source>
</reference>
<evidence type="ECO:0000313" key="2">
    <source>
        <dbReference type="Proteomes" id="UP001345827"/>
    </source>
</evidence>
<accession>A0AAV9QEN0</accession>
<dbReference type="Proteomes" id="UP001345827">
    <property type="component" value="Unassembled WGS sequence"/>
</dbReference>